<protein>
    <submittedName>
        <fullName evidence="1">Uncharacterized protein</fullName>
    </submittedName>
</protein>
<accession>A0ABQ9H664</accession>
<comment type="caution">
    <text evidence="1">The sequence shown here is derived from an EMBL/GenBank/DDBJ whole genome shotgun (WGS) entry which is preliminary data.</text>
</comment>
<gene>
    <name evidence="1" type="ORF">PR048_020355</name>
</gene>
<reference evidence="1 2" key="1">
    <citation type="submission" date="2023-02" db="EMBL/GenBank/DDBJ databases">
        <title>LHISI_Scaffold_Assembly.</title>
        <authorList>
            <person name="Stuart O.P."/>
            <person name="Cleave R."/>
            <person name="Magrath M.J.L."/>
            <person name="Mikheyev A.S."/>
        </authorList>
    </citation>
    <scope>NUCLEOTIDE SEQUENCE [LARGE SCALE GENOMIC DNA]</scope>
    <source>
        <strain evidence="1">Daus_M_001</strain>
        <tissue evidence="1">Leg muscle</tissue>
    </source>
</reference>
<proteinExistence type="predicted"/>
<sequence>MKAEEAFTPGTLLTSYTGGKNSMELKFSLNKGGNKRNRSQVLHCVSDRLHALGINLIIWGGSGCFQRHRNYPIRASREAQIANQNETRHCVFQAIQTQSDVQFSGEIWTALNIEVLGADKGEVSNDGMQGRGKWEIPKKIRRPAASFGTIPPCEGQGAIPTGFEPGSLRREANIHFKAQIPCSTTRADENHLGNWLLERRVRRPQEEDCSDEGKWNFTVTVAHTHDFFPPGSLFLWQVDAHISIAHSLPPNSCRDNIRKMSQNAPYVTISLSKTPPRSASMPGRITDLALEYPDKLPVVSTAVSPLTSHEGEPGSVPGRTTPGFSQVGIVSDDAVGRRVFLGIPRIPHPCIPAQLHSHHILPSTALKTSLLRAARISQLKTTTQIRTEWNLQVLTHFTNIILVTETHFSDCCFSKHSTRTRAKLRIEAIHRMKAHRCTKNDENAAPQFTALREAEMGHLMSVVICISPLPSRPPTAPSTTTLEGYLSFEGVI</sequence>
<name>A0ABQ9H664_9NEOP</name>
<organism evidence="1 2">
    <name type="scientific">Dryococelus australis</name>
    <dbReference type="NCBI Taxonomy" id="614101"/>
    <lineage>
        <taxon>Eukaryota</taxon>
        <taxon>Metazoa</taxon>
        <taxon>Ecdysozoa</taxon>
        <taxon>Arthropoda</taxon>
        <taxon>Hexapoda</taxon>
        <taxon>Insecta</taxon>
        <taxon>Pterygota</taxon>
        <taxon>Neoptera</taxon>
        <taxon>Polyneoptera</taxon>
        <taxon>Phasmatodea</taxon>
        <taxon>Verophasmatodea</taxon>
        <taxon>Anareolatae</taxon>
        <taxon>Phasmatidae</taxon>
        <taxon>Eurycanthinae</taxon>
        <taxon>Dryococelus</taxon>
    </lineage>
</organism>
<evidence type="ECO:0000313" key="1">
    <source>
        <dbReference type="EMBL" id="KAJ8879747.1"/>
    </source>
</evidence>
<evidence type="ECO:0000313" key="2">
    <source>
        <dbReference type="Proteomes" id="UP001159363"/>
    </source>
</evidence>
<keyword evidence="2" id="KW-1185">Reference proteome</keyword>
<dbReference type="EMBL" id="JARBHB010000007">
    <property type="protein sequence ID" value="KAJ8879747.1"/>
    <property type="molecule type" value="Genomic_DNA"/>
</dbReference>
<dbReference type="Proteomes" id="UP001159363">
    <property type="component" value="Chromosome 6"/>
</dbReference>